<dbReference type="GO" id="GO:0005507">
    <property type="term" value="F:copper ion binding"/>
    <property type="evidence" value="ECO:0007669"/>
    <property type="project" value="TreeGrafter"/>
</dbReference>
<evidence type="ECO:0000313" key="12">
    <source>
        <dbReference type="EMBL" id="OQR89319.1"/>
    </source>
</evidence>
<evidence type="ECO:0000256" key="5">
    <source>
        <dbReference type="ARBA" id="ARBA00022741"/>
    </source>
</evidence>
<dbReference type="InterPro" id="IPR001757">
    <property type="entry name" value="P_typ_ATPase"/>
</dbReference>
<dbReference type="Pfam" id="PF00122">
    <property type="entry name" value="E1-E2_ATPase"/>
    <property type="match status" value="1"/>
</dbReference>
<evidence type="ECO:0000256" key="10">
    <source>
        <dbReference type="RuleBase" id="RU362081"/>
    </source>
</evidence>
<evidence type="ECO:0000256" key="4">
    <source>
        <dbReference type="ARBA" id="ARBA00022723"/>
    </source>
</evidence>
<keyword evidence="9 10" id="KW-0472">Membrane</keyword>
<dbReference type="InterPro" id="IPR044492">
    <property type="entry name" value="P_typ_ATPase_HD_dom"/>
</dbReference>
<dbReference type="Gene3D" id="3.40.1110.10">
    <property type="entry name" value="Calcium-transporting ATPase, cytoplasmic domain N"/>
    <property type="match status" value="2"/>
</dbReference>
<feature type="transmembrane region" description="Helical" evidence="10">
    <location>
        <begin position="611"/>
        <end position="632"/>
    </location>
</feature>
<evidence type="ECO:0000256" key="6">
    <source>
        <dbReference type="ARBA" id="ARBA00022840"/>
    </source>
</evidence>
<dbReference type="GO" id="GO:0016887">
    <property type="term" value="F:ATP hydrolysis activity"/>
    <property type="evidence" value="ECO:0007669"/>
    <property type="project" value="InterPro"/>
</dbReference>
<evidence type="ECO:0000256" key="8">
    <source>
        <dbReference type="ARBA" id="ARBA00022989"/>
    </source>
</evidence>
<dbReference type="InterPro" id="IPR023214">
    <property type="entry name" value="HAD_sf"/>
</dbReference>
<dbReference type="GO" id="GO:0016020">
    <property type="term" value="C:membrane"/>
    <property type="evidence" value="ECO:0007669"/>
    <property type="project" value="UniProtKB-SubCell"/>
</dbReference>
<organism evidence="12 13">
    <name type="scientific">Thraustotheca clavata</name>
    <dbReference type="NCBI Taxonomy" id="74557"/>
    <lineage>
        <taxon>Eukaryota</taxon>
        <taxon>Sar</taxon>
        <taxon>Stramenopiles</taxon>
        <taxon>Oomycota</taxon>
        <taxon>Saprolegniomycetes</taxon>
        <taxon>Saprolegniales</taxon>
        <taxon>Achlyaceae</taxon>
        <taxon>Thraustotheca</taxon>
    </lineage>
</organism>
<dbReference type="STRING" id="74557.A0A1V9YU32"/>
<evidence type="ECO:0000256" key="3">
    <source>
        <dbReference type="ARBA" id="ARBA00022692"/>
    </source>
</evidence>
<evidence type="ECO:0000256" key="2">
    <source>
        <dbReference type="ARBA" id="ARBA00006024"/>
    </source>
</evidence>
<dbReference type="InterPro" id="IPR018303">
    <property type="entry name" value="ATPase_P-typ_P_site"/>
</dbReference>
<keyword evidence="5 10" id="KW-0547">Nucleotide-binding</keyword>
<dbReference type="SFLD" id="SFLDG00002">
    <property type="entry name" value="C1.7:_P-type_atpase_like"/>
    <property type="match status" value="1"/>
</dbReference>
<dbReference type="Proteomes" id="UP000243217">
    <property type="component" value="Unassembled WGS sequence"/>
</dbReference>
<dbReference type="GO" id="GO:0055070">
    <property type="term" value="P:copper ion homeostasis"/>
    <property type="evidence" value="ECO:0007669"/>
    <property type="project" value="TreeGrafter"/>
</dbReference>
<keyword evidence="6 10" id="KW-0067">ATP-binding</keyword>
<dbReference type="SUPFAM" id="SSF56784">
    <property type="entry name" value="HAD-like"/>
    <property type="match status" value="1"/>
</dbReference>
<keyword evidence="4 10" id="KW-0479">Metal-binding</keyword>
<dbReference type="AlphaFoldDB" id="A0A1V9YU32"/>
<feature type="transmembrane region" description="Helical" evidence="10">
    <location>
        <begin position="60"/>
        <end position="78"/>
    </location>
</feature>
<evidence type="ECO:0000313" key="13">
    <source>
        <dbReference type="Proteomes" id="UP000243217"/>
    </source>
</evidence>
<evidence type="ECO:0000256" key="1">
    <source>
        <dbReference type="ARBA" id="ARBA00004127"/>
    </source>
</evidence>
<dbReference type="NCBIfam" id="TIGR01494">
    <property type="entry name" value="ATPase_P-type"/>
    <property type="match status" value="1"/>
</dbReference>
<feature type="transmembrane region" description="Helical" evidence="10">
    <location>
        <begin position="291"/>
        <end position="313"/>
    </location>
</feature>
<evidence type="ECO:0000259" key="11">
    <source>
        <dbReference type="Pfam" id="PF00122"/>
    </source>
</evidence>
<protein>
    <submittedName>
        <fullName evidence="12">Copper-transporting ATPase</fullName>
    </submittedName>
</protein>
<gene>
    <name evidence="12" type="ORF">THRCLA_09796</name>
</gene>
<comment type="similarity">
    <text evidence="2 10">Belongs to the cation transport ATPase (P-type) (TC 3.A.3) family. Type IB subfamily.</text>
</comment>
<dbReference type="SUPFAM" id="SSF81665">
    <property type="entry name" value="Calcium ATPase, transmembrane domain M"/>
    <property type="match status" value="1"/>
</dbReference>
<keyword evidence="13" id="KW-1185">Reference proteome</keyword>
<dbReference type="PANTHER" id="PTHR43520:SF8">
    <property type="entry name" value="P-TYPE CU(+) TRANSPORTER"/>
    <property type="match status" value="1"/>
</dbReference>
<feature type="domain" description="P-type ATPase A" evidence="11">
    <location>
        <begin position="145"/>
        <end position="238"/>
    </location>
</feature>
<sequence>MIMTVLDNIMQIRSGLQSPAFGIPGTTWDSFLLLVLATPVQFYAALKFHKEAIKGIQNRVLGMSFLVSMGTNAAYFYGLFSDLRCIYWKNSSYSVPDMYMTSTMLVTFILLGKTMEAIAKGRTNDALRKLFELQAKVATMMVSDTDGSLVEQVVPIELVQQGDILKVVRGGSVPADGIVTFGEGRLDESMLTGESKPVKKQVGATVLGATVNVDGLFHMRVTGVGKDTALSQIVRLVEDAQTSKAPIQAYADKIASVFVPVVVGLSLLTFIVWYFLTSFGYVAAPADTSNFLFSFNFAISTLVVACPCALGLATPTAVMVGTGVGASHGILIKGGEPLEVAHKVNTVLFDKTGTLTKGAPTVTDVIVLNDEWNADTLMVLAASAELGSEHPLGRAIVNHAKLLSKPLQQPQVFHAVSGKGISVELSDEMVHLGNIDYMDECGMNKPASIANHRLKLEQAGKTVIYMGICDAVVALIGISDAPRPEAKQTIAYLHALGLDVYMVTGDNRRTAYWVAEQIGIPTHHIMAEVLPSNKVAKVTDLQSQGRIVAMVGDGINDAPALAQANLGIAIGAGTDIAIETASMVLMKSKLQDVVTALDLSRTIYRRIQMNFVWALGYNLVLLPLSAGVLYAWSVDIPPMFAGAAMAFSSVS</sequence>
<dbReference type="CDD" id="cd02094">
    <property type="entry name" value="P-type_ATPase_Cu-like"/>
    <property type="match status" value="1"/>
</dbReference>
<dbReference type="FunFam" id="2.70.150.10:FF:000002">
    <property type="entry name" value="Copper-transporting ATPase 1, putative"/>
    <property type="match status" value="1"/>
</dbReference>
<dbReference type="PANTHER" id="PTHR43520">
    <property type="entry name" value="ATP7, ISOFORM B"/>
    <property type="match status" value="1"/>
</dbReference>
<dbReference type="OrthoDB" id="432719at2759"/>
<keyword evidence="3 10" id="KW-0812">Transmembrane</keyword>
<dbReference type="PRINTS" id="PR00943">
    <property type="entry name" value="CUATPASE"/>
</dbReference>
<comment type="caution">
    <text evidence="12">The sequence shown here is derived from an EMBL/GenBank/DDBJ whole genome shotgun (WGS) entry which is preliminary data.</text>
</comment>
<dbReference type="PROSITE" id="PS00154">
    <property type="entry name" value="ATPASE_E1_E2"/>
    <property type="match status" value="1"/>
</dbReference>
<dbReference type="PRINTS" id="PR00119">
    <property type="entry name" value="CATATPASE"/>
</dbReference>
<dbReference type="Gene3D" id="3.40.50.1000">
    <property type="entry name" value="HAD superfamily/HAD-like"/>
    <property type="match status" value="1"/>
</dbReference>
<dbReference type="SFLD" id="SFLDS00003">
    <property type="entry name" value="Haloacid_Dehalogenase"/>
    <property type="match status" value="1"/>
</dbReference>
<dbReference type="GO" id="GO:0012505">
    <property type="term" value="C:endomembrane system"/>
    <property type="evidence" value="ECO:0007669"/>
    <property type="project" value="UniProtKB-SubCell"/>
</dbReference>
<evidence type="ECO:0000256" key="9">
    <source>
        <dbReference type="ARBA" id="ARBA00023136"/>
    </source>
</evidence>
<dbReference type="InterPro" id="IPR023299">
    <property type="entry name" value="ATPase_P-typ_cyto_dom_N"/>
</dbReference>
<feature type="transmembrane region" description="Helical" evidence="10">
    <location>
        <begin position="98"/>
        <end position="119"/>
    </location>
</feature>
<dbReference type="GO" id="GO:0043682">
    <property type="term" value="F:P-type divalent copper transporter activity"/>
    <property type="evidence" value="ECO:0007669"/>
    <property type="project" value="TreeGrafter"/>
</dbReference>
<reference evidence="12 13" key="1">
    <citation type="journal article" date="2014" name="Genome Biol. Evol.">
        <title>The secreted proteins of Achlya hypogyna and Thraustotheca clavata identify the ancestral oomycete secretome and reveal gene acquisitions by horizontal gene transfer.</title>
        <authorList>
            <person name="Misner I."/>
            <person name="Blouin N."/>
            <person name="Leonard G."/>
            <person name="Richards T.A."/>
            <person name="Lane C.E."/>
        </authorList>
    </citation>
    <scope>NUCLEOTIDE SEQUENCE [LARGE SCALE GENOMIC DNA]</scope>
    <source>
        <strain evidence="12 13">ATCC 34112</strain>
    </source>
</reference>
<accession>A0A1V9YU32</accession>
<proteinExistence type="inferred from homology"/>
<dbReference type="InterPro" id="IPR008250">
    <property type="entry name" value="ATPase_P-typ_transduc_dom_A_sf"/>
</dbReference>
<keyword evidence="7" id="KW-1278">Translocase</keyword>
<evidence type="ECO:0000256" key="7">
    <source>
        <dbReference type="ARBA" id="ARBA00022967"/>
    </source>
</evidence>
<dbReference type="SUPFAM" id="SSF81653">
    <property type="entry name" value="Calcium ATPase, transduction domain A"/>
    <property type="match status" value="1"/>
</dbReference>
<feature type="non-terminal residue" evidence="12">
    <location>
        <position position="651"/>
    </location>
</feature>
<dbReference type="NCBIfam" id="TIGR01525">
    <property type="entry name" value="ATPase-IB_hvy"/>
    <property type="match status" value="1"/>
</dbReference>
<name>A0A1V9YU32_9STRA</name>
<dbReference type="EMBL" id="JNBS01002777">
    <property type="protein sequence ID" value="OQR89319.1"/>
    <property type="molecule type" value="Genomic_DNA"/>
</dbReference>
<dbReference type="InterPro" id="IPR027256">
    <property type="entry name" value="P-typ_ATPase_IB"/>
</dbReference>
<dbReference type="SFLD" id="SFLDF00027">
    <property type="entry name" value="p-type_atpase"/>
    <property type="match status" value="1"/>
</dbReference>
<dbReference type="InterPro" id="IPR036412">
    <property type="entry name" value="HAD-like_sf"/>
</dbReference>
<dbReference type="NCBIfam" id="TIGR01511">
    <property type="entry name" value="ATPase-IB1_Cu"/>
    <property type="match status" value="1"/>
</dbReference>
<keyword evidence="8 10" id="KW-1133">Transmembrane helix</keyword>
<dbReference type="GO" id="GO:0005524">
    <property type="term" value="F:ATP binding"/>
    <property type="evidence" value="ECO:0007669"/>
    <property type="project" value="UniProtKB-UniRule"/>
</dbReference>
<feature type="transmembrane region" description="Helical" evidence="10">
    <location>
        <begin position="254"/>
        <end position="276"/>
    </location>
</feature>
<dbReference type="Pfam" id="PF00702">
    <property type="entry name" value="Hydrolase"/>
    <property type="match status" value="1"/>
</dbReference>
<comment type="subcellular location">
    <subcellularLocation>
        <location evidence="1">Endomembrane system</location>
        <topology evidence="1">Multi-pass membrane protein</topology>
    </subcellularLocation>
    <subcellularLocation>
        <location evidence="10">Membrane</location>
    </subcellularLocation>
</comment>
<dbReference type="Gene3D" id="2.70.150.10">
    <property type="entry name" value="Calcium-transporting ATPase, cytoplasmic transduction domain A"/>
    <property type="match status" value="1"/>
</dbReference>
<dbReference type="InterPro" id="IPR059000">
    <property type="entry name" value="ATPase_P-type_domA"/>
</dbReference>
<dbReference type="InterPro" id="IPR023298">
    <property type="entry name" value="ATPase_P-typ_TM_dom_sf"/>
</dbReference>